<sequence length="386" mass="44819">MEDIEEDSNELWMEVVSTSLKRSRYSNSEILLGGRKSDCRRELAKCILTYLENLVHLVLFCFGGYPRENFCTTRFGDLLVQRCMVPEVLDYVDRCFRTVFRWISFSKLKKFSIVIVDEDDVALVNYVVCIHSTTVSKYENDENFGKLISKLRHKFQRSILEIQCQAAPCNKFYKRRRLLLKVSLDEDTENLKNRSSEYVWLEDSKILPENTIEPCCSPVCSPLIKFTWKRVVYCSLRFVSEFAADRQKQKSGEVYLVFETMTRMVRQSIDLRGGRSLKMVLYNKYCDTRSFSSRFSNFLFSTTSSLSTSSDNSSTSMIVVREFERRVKDGLDVKGFWNETFFGTIGENFLVFAVSFVETVELAKMLFTWSQAHPESCGGNVNILVC</sequence>
<proteinExistence type="predicted"/>
<dbReference type="AlphaFoldDB" id="A0A158R4H3"/>
<accession>A0A158R4H3</accession>
<dbReference type="WBParaSite" id="SMUV_0000342801-mRNA-1">
    <property type="protein sequence ID" value="SMUV_0000342801-mRNA-1"/>
    <property type="gene ID" value="SMUV_0000342801"/>
</dbReference>
<organism evidence="1 2">
    <name type="scientific">Syphacia muris</name>
    <dbReference type="NCBI Taxonomy" id="451379"/>
    <lineage>
        <taxon>Eukaryota</taxon>
        <taxon>Metazoa</taxon>
        <taxon>Ecdysozoa</taxon>
        <taxon>Nematoda</taxon>
        <taxon>Chromadorea</taxon>
        <taxon>Rhabditida</taxon>
        <taxon>Spirurina</taxon>
        <taxon>Oxyuridomorpha</taxon>
        <taxon>Oxyuroidea</taxon>
        <taxon>Oxyuridae</taxon>
        <taxon>Syphacia</taxon>
    </lineage>
</organism>
<evidence type="ECO:0000313" key="1">
    <source>
        <dbReference type="Proteomes" id="UP000046393"/>
    </source>
</evidence>
<dbReference type="SUPFAM" id="SSF56019">
    <property type="entry name" value="The spindle assembly checkpoint protein mad2"/>
    <property type="match status" value="1"/>
</dbReference>
<protein>
    <submittedName>
        <fullName evidence="2">HORMA domain-containing protein</fullName>
    </submittedName>
</protein>
<dbReference type="GO" id="GO:0016035">
    <property type="term" value="C:zeta DNA polymerase complex"/>
    <property type="evidence" value="ECO:0007669"/>
    <property type="project" value="TreeGrafter"/>
</dbReference>
<keyword evidence="1" id="KW-1185">Reference proteome</keyword>
<name>A0A158R4H3_9BILA</name>
<dbReference type="Gene3D" id="3.30.900.10">
    <property type="entry name" value="HORMA domain"/>
    <property type="match status" value="1"/>
</dbReference>
<dbReference type="InterPro" id="IPR036570">
    <property type="entry name" value="HORMA_dom_sf"/>
</dbReference>
<dbReference type="PANTHER" id="PTHR11842:SF10">
    <property type="entry name" value="MITOTIC SPINDLE ASSEMBLY CHECKPOINT PROTEIN MAD2B"/>
    <property type="match status" value="1"/>
</dbReference>
<evidence type="ECO:0000313" key="2">
    <source>
        <dbReference type="WBParaSite" id="SMUV_0000342801-mRNA-1"/>
    </source>
</evidence>
<dbReference type="STRING" id="451379.A0A158R4H3"/>
<dbReference type="InterPro" id="IPR045091">
    <property type="entry name" value="Mad2-like"/>
</dbReference>
<reference evidence="2" key="1">
    <citation type="submission" date="2016-04" db="UniProtKB">
        <authorList>
            <consortium name="WormBaseParasite"/>
        </authorList>
    </citation>
    <scope>IDENTIFICATION</scope>
</reference>
<dbReference type="PANTHER" id="PTHR11842">
    <property type="entry name" value="MITOTIC SPINDLE ASSEMBLY CHECKPOINT PROTEIN MAD2"/>
    <property type="match status" value="1"/>
</dbReference>
<dbReference type="Proteomes" id="UP000046393">
    <property type="component" value="Unplaced"/>
</dbReference>